<proteinExistence type="predicted"/>
<dbReference type="PANTHER" id="PTHR28592">
    <property type="entry name" value="ARMADILLO REPEAT-CONTAINING PROTEIN 1"/>
    <property type="match status" value="1"/>
</dbReference>
<dbReference type="STRING" id="6185.A0A094ZP63"/>
<sequence>MIGIPTGQNNTSFSQTYQVLKEPKPLLMYGIEALEEVKKLAEDDSKYVALISTLKIISGQPGGIDALQSLLGLREQLNELIKPTKSSGNEASQPFSRNAEELLSLLNCSNRQGPPRPIKTDPEKSHPTFRPKNVVLQLRGITDEDDIEIVCSKLLKIRGVVSITFQLQKHRVLVCTVPSLDPECLLHAVSSVKNNPGQSDGTCQTDSTRPTITAQIVRKKHRAQSLCRHSSFNGLKYRQNSRNTEVPPYLEDDADLFEVDETRAAPKLMDAPSKSNPSKGPISWLSDFLEKSLFW</sequence>
<accession>A0A094ZP63</accession>
<reference evidence="1" key="1">
    <citation type="journal article" date="2012" name="Nat. Genet.">
        <title>Whole-genome sequence of Schistosoma haematobium.</title>
        <authorList>
            <person name="Young N.D."/>
            <person name="Jex A.R."/>
            <person name="Li B."/>
            <person name="Liu S."/>
            <person name="Yang L."/>
            <person name="Xiong Z."/>
            <person name="Li Y."/>
            <person name="Cantacessi C."/>
            <person name="Hall R.S."/>
            <person name="Xu X."/>
            <person name="Chen F."/>
            <person name="Wu X."/>
            <person name="Zerlotini A."/>
            <person name="Oliveira G."/>
            <person name="Hofmann A."/>
            <person name="Zhang G."/>
            <person name="Fang X."/>
            <person name="Kang Y."/>
            <person name="Campbell B.E."/>
            <person name="Loukas A."/>
            <person name="Ranganathan S."/>
            <person name="Rollinson D."/>
            <person name="Rinaldi G."/>
            <person name="Brindley P.J."/>
            <person name="Yang H."/>
            <person name="Wang J."/>
            <person name="Wang J."/>
            <person name="Gasser R.B."/>
        </authorList>
    </citation>
    <scope>NUCLEOTIDE SEQUENCE [LARGE SCALE GENOMIC DNA]</scope>
</reference>
<name>A0A094ZP63_SCHHA</name>
<gene>
    <name evidence="1" type="ORF">MS3_04799</name>
</gene>
<organism evidence="1">
    <name type="scientific">Schistosoma haematobium</name>
    <name type="common">Blood fluke</name>
    <dbReference type="NCBI Taxonomy" id="6185"/>
    <lineage>
        <taxon>Eukaryota</taxon>
        <taxon>Metazoa</taxon>
        <taxon>Spiralia</taxon>
        <taxon>Lophotrochozoa</taxon>
        <taxon>Platyhelminthes</taxon>
        <taxon>Trematoda</taxon>
        <taxon>Digenea</taxon>
        <taxon>Strigeidida</taxon>
        <taxon>Schistosomatoidea</taxon>
        <taxon>Schistosomatidae</taxon>
        <taxon>Schistosoma</taxon>
    </lineage>
</organism>
<dbReference type="AlphaFoldDB" id="A0A094ZP63"/>
<dbReference type="PANTHER" id="PTHR28592:SF1">
    <property type="entry name" value="ARMADILLO REPEAT-CONTAINING PROTEIN 1"/>
    <property type="match status" value="1"/>
</dbReference>
<evidence type="ECO:0000313" key="1">
    <source>
        <dbReference type="EMBL" id="KGB36500.1"/>
    </source>
</evidence>
<protein>
    <submittedName>
        <fullName evidence="1">Armadillo repeat-containing protein 1</fullName>
    </submittedName>
</protein>
<dbReference type="EMBL" id="KL250782">
    <property type="protein sequence ID" value="KGB36500.1"/>
    <property type="molecule type" value="Genomic_DNA"/>
</dbReference>